<comment type="subcellular location">
    <subcellularLocation>
        <location evidence="1">Membrane</location>
        <topology evidence="1">Multi-pass membrane protein</topology>
    </subcellularLocation>
</comment>
<keyword evidence="5 7" id="KW-0472">Membrane</keyword>
<keyword evidence="2" id="KW-0813">Transport</keyword>
<dbReference type="InterPro" id="IPR036259">
    <property type="entry name" value="MFS_trans_sf"/>
</dbReference>
<dbReference type="InterPro" id="IPR011701">
    <property type="entry name" value="MFS"/>
</dbReference>
<evidence type="ECO:0000313" key="10">
    <source>
        <dbReference type="Proteomes" id="UP001150941"/>
    </source>
</evidence>
<sequence>MEAFEISVVHTYLDFGWFGSAIPLHMAELSVIQASIEDPIPIKTILTAEGDIALQFTREVTDVSADLINRVRWKIDLCILPLLALTTLLQFLDKSTLSYAGIFGIIDDLDLKGDEYSWLASIFYFVQPLGSFLLQKFTPAKCLSATVFLWGVILFMHVVCKNWSGLMAVRFFLGMAEGIVTPAFMLISTGWYARRDQPLRMGVWFSFNGLAQIVGGLLSYGLGHIHVNNIAPWKWMFIVTAALSIIWSIVLFLMLPDSQLTAWFLKDNAEKHAAIEMIRENNTGIHSRKFKKEQLVEALLDPMTWMLFFMALVWNIPNSIATFGNLLVKDFGYSTLETTLLGMPAGAFEFILMLIITYVCISFANTRVYCMTAALVLALVGSILVYAAPYHNKAALLAGYYLIYAFPTGYILLLSMASANIAGHTKKVTVNSIIMIGYCVGNIAGPQFWKTEQAPRYGLGVGSCLVSFVILIVLVLIMRIYLHVLNKRRQSDQPMSEAAIENVEFFDLTDKINPTFVSEIHWQAQLQLI</sequence>
<evidence type="ECO:0000256" key="3">
    <source>
        <dbReference type="ARBA" id="ARBA00022692"/>
    </source>
</evidence>
<feature type="transmembrane region" description="Helical" evidence="7">
    <location>
        <begin position="428"/>
        <end position="445"/>
    </location>
</feature>
<dbReference type="PROSITE" id="PS50850">
    <property type="entry name" value="MFS"/>
    <property type="match status" value="1"/>
</dbReference>
<evidence type="ECO:0000256" key="5">
    <source>
        <dbReference type="ARBA" id="ARBA00023136"/>
    </source>
</evidence>
<dbReference type="InterPro" id="IPR020846">
    <property type="entry name" value="MFS_dom"/>
</dbReference>
<feature type="transmembrane region" description="Helical" evidence="7">
    <location>
        <begin position="340"/>
        <end position="361"/>
    </location>
</feature>
<dbReference type="GeneID" id="83202092"/>
<keyword evidence="10" id="KW-1185">Reference proteome</keyword>
<dbReference type="Gene3D" id="1.20.1250.20">
    <property type="entry name" value="MFS general substrate transporter like domains"/>
    <property type="match status" value="1"/>
</dbReference>
<feature type="transmembrane region" description="Helical" evidence="7">
    <location>
        <begin position="298"/>
        <end position="320"/>
    </location>
</feature>
<dbReference type="SUPFAM" id="SSF103473">
    <property type="entry name" value="MFS general substrate transporter"/>
    <property type="match status" value="1"/>
</dbReference>
<dbReference type="AlphaFoldDB" id="A0A9W9TN13"/>
<feature type="transmembrane region" description="Helical" evidence="7">
    <location>
        <begin position="457"/>
        <end position="482"/>
    </location>
</feature>
<dbReference type="OrthoDB" id="6730379at2759"/>
<feature type="transmembrane region" description="Helical" evidence="7">
    <location>
        <begin position="171"/>
        <end position="193"/>
    </location>
</feature>
<dbReference type="PANTHER" id="PTHR43791">
    <property type="entry name" value="PERMEASE-RELATED"/>
    <property type="match status" value="1"/>
</dbReference>
<reference evidence="9" key="2">
    <citation type="journal article" date="2023" name="IMA Fungus">
        <title>Comparative genomic study of the Penicillium genus elucidates a diverse pangenome and 15 lateral gene transfer events.</title>
        <authorList>
            <person name="Petersen C."/>
            <person name="Sorensen T."/>
            <person name="Nielsen M.R."/>
            <person name="Sondergaard T.E."/>
            <person name="Sorensen J.L."/>
            <person name="Fitzpatrick D.A."/>
            <person name="Frisvad J.C."/>
            <person name="Nielsen K.L."/>
        </authorList>
    </citation>
    <scope>NUCLEOTIDE SEQUENCE</scope>
    <source>
        <strain evidence="9">IBT 19713</strain>
    </source>
</reference>
<keyword evidence="3 7" id="KW-0812">Transmembrane</keyword>
<keyword evidence="4 7" id="KW-1133">Transmembrane helix</keyword>
<dbReference type="GO" id="GO:0022857">
    <property type="term" value="F:transmembrane transporter activity"/>
    <property type="evidence" value="ECO:0007669"/>
    <property type="project" value="InterPro"/>
</dbReference>
<gene>
    <name evidence="9" type="ORF">N7468_005492</name>
</gene>
<evidence type="ECO:0000313" key="9">
    <source>
        <dbReference type="EMBL" id="KAJ5232536.1"/>
    </source>
</evidence>
<dbReference type="Pfam" id="PF07690">
    <property type="entry name" value="MFS_1"/>
    <property type="match status" value="1"/>
</dbReference>
<protein>
    <submittedName>
        <fullName evidence="9">MFS transporter ACS family allantoate permease</fullName>
    </submittedName>
</protein>
<feature type="transmembrane region" description="Helical" evidence="7">
    <location>
        <begin position="205"/>
        <end position="223"/>
    </location>
</feature>
<evidence type="ECO:0000256" key="2">
    <source>
        <dbReference type="ARBA" id="ARBA00022448"/>
    </source>
</evidence>
<proteinExistence type="inferred from homology"/>
<organism evidence="9 10">
    <name type="scientific">Penicillium chermesinum</name>
    <dbReference type="NCBI Taxonomy" id="63820"/>
    <lineage>
        <taxon>Eukaryota</taxon>
        <taxon>Fungi</taxon>
        <taxon>Dikarya</taxon>
        <taxon>Ascomycota</taxon>
        <taxon>Pezizomycotina</taxon>
        <taxon>Eurotiomycetes</taxon>
        <taxon>Eurotiomycetidae</taxon>
        <taxon>Eurotiales</taxon>
        <taxon>Aspergillaceae</taxon>
        <taxon>Penicillium</taxon>
    </lineage>
</organism>
<evidence type="ECO:0000259" key="8">
    <source>
        <dbReference type="PROSITE" id="PS50850"/>
    </source>
</evidence>
<dbReference type="RefSeq" id="XP_058330529.1">
    <property type="nucleotide sequence ID" value="XM_058474789.1"/>
</dbReference>
<dbReference type="EMBL" id="JAPQKS010000004">
    <property type="protein sequence ID" value="KAJ5232536.1"/>
    <property type="molecule type" value="Genomic_DNA"/>
</dbReference>
<name>A0A9W9TN13_9EURO</name>
<reference evidence="9" key="1">
    <citation type="submission" date="2022-11" db="EMBL/GenBank/DDBJ databases">
        <authorList>
            <person name="Petersen C."/>
        </authorList>
    </citation>
    <scope>NUCLEOTIDE SEQUENCE</scope>
    <source>
        <strain evidence="9">IBT 19713</strain>
    </source>
</reference>
<evidence type="ECO:0000256" key="7">
    <source>
        <dbReference type="SAM" id="Phobius"/>
    </source>
</evidence>
<evidence type="ECO:0000256" key="1">
    <source>
        <dbReference type="ARBA" id="ARBA00004141"/>
    </source>
</evidence>
<evidence type="ECO:0000256" key="4">
    <source>
        <dbReference type="ARBA" id="ARBA00022989"/>
    </source>
</evidence>
<dbReference type="FunFam" id="1.20.1250.20:FF:000064">
    <property type="entry name" value="MFS allantoate transporter"/>
    <property type="match status" value="1"/>
</dbReference>
<evidence type="ECO:0000256" key="6">
    <source>
        <dbReference type="ARBA" id="ARBA00037968"/>
    </source>
</evidence>
<feature type="domain" description="Major facilitator superfamily (MFS) profile" evidence="8">
    <location>
        <begin position="62"/>
        <end position="490"/>
    </location>
</feature>
<dbReference type="GO" id="GO:0016020">
    <property type="term" value="C:membrane"/>
    <property type="evidence" value="ECO:0007669"/>
    <property type="project" value="UniProtKB-SubCell"/>
</dbReference>
<comment type="caution">
    <text evidence="9">The sequence shown here is derived from an EMBL/GenBank/DDBJ whole genome shotgun (WGS) entry which is preliminary data.</text>
</comment>
<dbReference type="Proteomes" id="UP001150941">
    <property type="component" value="Unassembled WGS sequence"/>
</dbReference>
<feature type="transmembrane region" description="Helical" evidence="7">
    <location>
        <begin position="142"/>
        <end position="159"/>
    </location>
</feature>
<feature type="transmembrane region" description="Helical" evidence="7">
    <location>
        <begin position="394"/>
        <end position="416"/>
    </location>
</feature>
<dbReference type="PANTHER" id="PTHR43791:SF97">
    <property type="entry name" value="ALLANTOATE TRANSPORTER, PUTATIVE (AFU_ORTHOLOGUE AFUA_1G14700)-RELATED"/>
    <property type="match status" value="1"/>
</dbReference>
<feature type="transmembrane region" description="Helical" evidence="7">
    <location>
        <begin position="235"/>
        <end position="255"/>
    </location>
</feature>
<feature type="transmembrane region" description="Helical" evidence="7">
    <location>
        <begin position="368"/>
        <end position="388"/>
    </location>
</feature>
<accession>A0A9W9TN13</accession>
<comment type="similarity">
    <text evidence="6">Belongs to the major facilitator superfamily. Allantoate permease family.</text>
</comment>